<evidence type="ECO:0000256" key="1">
    <source>
        <dbReference type="ARBA" id="ARBA00022574"/>
    </source>
</evidence>
<dbReference type="Pfam" id="PF12265">
    <property type="entry name" value="CAF1C_H4-bd"/>
    <property type="match status" value="1"/>
</dbReference>
<dbReference type="InterPro" id="IPR001680">
    <property type="entry name" value="WD40_rpt"/>
</dbReference>
<evidence type="ECO:0000256" key="2">
    <source>
        <dbReference type="ARBA" id="ARBA00022737"/>
    </source>
</evidence>
<dbReference type="InterPro" id="IPR036322">
    <property type="entry name" value="WD40_repeat_dom_sf"/>
</dbReference>
<sequence>MMEVDQSTFIPGRHKLSAGESLAPDHSAYGLLHQIGSTWPCLSIDVIKDNLGDNRKSYPATVYAVAGTQAERGKEKENQLMVMKLSSLSRMEKEGEESSSDEDSDDEDENTDPILETKAIPLTSTTNRIRAHQIPDTGSSTTFATTLTASMLENGQVLIHDITPHLTSFDTPGTTITPQQNKPISTIRTHKQNEGYALDWSPLWPDGKLVTGDCRGNIFVTSRNSGGGWVTDTTPFTGHSGSIEELQWSPNEKHVFASGSSDGTVKIWDTRSKSRKSAVSIKVSNTDVNVLSWSHLTPYLLASGHDDGTWSVHDLRQWKPTTTSSTPQPSPVASFSFHKEQITALEWHPTDDSIVLVAAGDNTLTLWDLAVEIDDEESKDTGGVRDVPPQLLFVHYMEQVKEGHWHRQIPGVVVATGGSGFGVFKTISV</sequence>
<accession>A0A9P4NQJ0</accession>
<dbReference type="AlphaFoldDB" id="A0A9P4NQJ0"/>
<comment type="caution">
    <text evidence="6">The sequence shown here is derived from an EMBL/GenBank/DDBJ whole genome shotgun (WGS) entry which is preliminary data.</text>
</comment>
<evidence type="ECO:0000256" key="4">
    <source>
        <dbReference type="SAM" id="MobiDB-lite"/>
    </source>
</evidence>
<keyword evidence="1 3" id="KW-0853">WD repeat</keyword>
<feature type="region of interest" description="Disordered" evidence="4">
    <location>
        <begin position="86"/>
        <end position="122"/>
    </location>
</feature>
<reference evidence="6" key="1">
    <citation type="journal article" date="2020" name="Stud. Mycol.">
        <title>101 Dothideomycetes genomes: a test case for predicting lifestyles and emergence of pathogens.</title>
        <authorList>
            <person name="Haridas S."/>
            <person name="Albert R."/>
            <person name="Binder M."/>
            <person name="Bloem J."/>
            <person name="Labutti K."/>
            <person name="Salamov A."/>
            <person name="Andreopoulos B."/>
            <person name="Baker S."/>
            <person name="Barry K."/>
            <person name="Bills G."/>
            <person name="Bluhm B."/>
            <person name="Cannon C."/>
            <person name="Castanera R."/>
            <person name="Culley D."/>
            <person name="Daum C."/>
            <person name="Ezra D."/>
            <person name="Gonzalez J."/>
            <person name="Henrissat B."/>
            <person name="Kuo A."/>
            <person name="Liang C."/>
            <person name="Lipzen A."/>
            <person name="Lutzoni F."/>
            <person name="Magnuson J."/>
            <person name="Mondo S."/>
            <person name="Nolan M."/>
            <person name="Ohm R."/>
            <person name="Pangilinan J."/>
            <person name="Park H.-J."/>
            <person name="Ramirez L."/>
            <person name="Alfaro M."/>
            <person name="Sun H."/>
            <person name="Tritt A."/>
            <person name="Yoshinaga Y."/>
            <person name="Zwiers L.-H."/>
            <person name="Turgeon B."/>
            <person name="Goodwin S."/>
            <person name="Spatafora J."/>
            <person name="Crous P."/>
            <person name="Grigoriev I."/>
        </authorList>
    </citation>
    <scope>NUCLEOTIDE SEQUENCE</scope>
    <source>
        <strain evidence="6">CBS 130266</strain>
    </source>
</reference>
<feature type="domain" description="Histone-binding protein RBBP4-like N-terminal" evidence="5">
    <location>
        <begin position="20"/>
        <end position="88"/>
    </location>
</feature>
<keyword evidence="7" id="KW-1185">Reference proteome</keyword>
<dbReference type="SUPFAM" id="SSF50978">
    <property type="entry name" value="WD40 repeat-like"/>
    <property type="match status" value="1"/>
</dbReference>
<dbReference type="GO" id="GO:0005730">
    <property type="term" value="C:nucleolus"/>
    <property type="evidence" value="ECO:0007669"/>
    <property type="project" value="TreeGrafter"/>
</dbReference>
<dbReference type="PANTHER" id="PTHR45903:SF1">
    <property type="entry name" value="GLUTAMATE-RICH WD REPEAT-CONTAINING PROTEIN 1"/>
    <property type="match status" value="1"/>
</dbReference>
<evidence type="ECO:0000313" key="6">
    <source>
        <dbReference type="EMBL" id="KAF2429807.1"/>
    </source>
</evidence>
<dbReference type="OrthoDB" id="2161379at2759"/>
<dbReference type="GO" id="GO:0042254">
    <property type="term" value="P:ribosome biogenesis"/>
    <property type="evidence" value="ECO:0007669"/>
    <property type="project" value="TreeGrafter"/>
</dbReference>
<protein>
    <submittedName>
        <fullName evidence="6">WD40 repeat-like protein</fullName>
    </submittedName>
</protein>
<dbReference type="Pfam" id="PF00400">
    <property type="entry name" value="WD40"/>
    <property type="match status" value="2"/>
</dbReference>
<dbReference type="PROSITE" id="PS50294">
    <property type="entry name" value="WD_REPEATS_REGION"/>
    <property type="match status" value="2"/>
</dbReference>
<organism evidence="6 7">
    <name type="scientific">Tothia fuscella</name>
    <dbReference type="NCBI Taxonomy" id="1048955"/>
    <lineage>
        <taxon>Eukaryota</taxon>
        <taxon>Fungi</taxon>
        <taxon>Dikarya</taxon>
        <taxon>Ascomycota</taxon>
        <taxon>Pezizomycotina</taxon>
        <taxon>Dothideomycetes</taxon>
        <taxon>Pleosporomycetidae</taxon>
        <taxon>Venturiales</taxon>
        <taxon>Cylindrosympodiaceae</taxon>
        <taxon>Tothia</taxon>
    </lineage>
</organism>
<dbReference type="Gene3D" id="2.130.10.10">
    <property type="entry name" value="YVTN repeat-like/Quinoprotein amine dehydrogenase"/>
    <property type="match status" value="1"/>
</dbReference>
<feature type="repeat" description="WD" evidence="3">
    <location>
        <begin position="335"/>
        <end position="369"/>
    </location>
</feature>
<name>A0A9P4NQJ0_9PEZI</name>
<evidence type="ECO:0000313" key="7">
    <source>
        <dbReference type="Proteomes" id="UP000800235"/>
    </source>
</evidence>
<dbReference type="PANTHER" id="PTHR45903">
    <property type="entry name" value="GLUTAMATE-RICH WD REPEAT-CONTAINING PROTEIN 1"/>
    <property type="match status" value="1"/>
</dbReference>
<dbReference type="InterPro" id="IPR051972">
    <property type="entry name" value="Glutamate-rich_WD_repeat"/>
</dbReference>
<dbReference type="SMART" id="SM00320">
    <property type="entry name" value="WD40"/>
    <property type="match status" value="4"/>
</dbReference>
<dbReference type="Proteomes" id="UP000800235">
    <property type="component" value="Unassembled WGS sequence"/>
</dbReference>
<gene>
    <name evidence="6" type="ORF">EJ08DRAFT_613560</name>
</gene>
<dbReference type="InterPro" id="IPR022052">
    <property type="entry name" value="Histone-bd_RBBP4-like_N"/>
</dbReference>
<keyword evidence="2" id="KW-0677">Repeat</keyword>
<dbReference type="EMBL" id="MU007044">
    <property type="protein sequence ID" value="KAF2429807.1"/>
    <property type="molecule type" value="Genomic_DNA"/>
</dbReference>
<dbReference type="PROSITE" id="PS50082">
    <property type="entry name" value="WD_REPEATS_2"/>
    <property type="match status" value="2"/>
</dbReference>
<proteinExistence type="predicted"/>
<dbReference type="InterPro" id="IPR015943">
    <property type="entry name" value="WD40/YVTN_repeat-like_dom_sf"/>
</dbReference>
<feature type="repeat" description="WD" evidence="3">
    <location>
        <begin position="236"/>
        <end position="278"/>
    </location>
</feature>
<evidence type="ECO:0000256" key="3">
    <source>
        <dbReference type="PROSITE-ProRule" id="PRU00221"/>
    </source>
</evidence>
<evidence type="ECO:0000259" key="5">
    <source>
        <dbReference type="Pfam" id="PF12265"/>
    </source>
</evidence>
<feature type="compositionally biased region" description="Acidic residues" evidence="4">
    <location>
        <begin position="94"/>
        <end position="111"/>
    </location>
</feature>